<evidence type="ECO:0000313" key="2">
    <source>
        <dbReference type="EMBL" id="GAB1225022.1"/>
    </source>
</evidence>
<feature type="compositionally biased region" description="Polar residues" evidence="1">
    <location>
        <begin position="1"/>
        <end position="13"/>
    </location>
</feature>
<dbReference type="EMBL" id="BAAFRS010000240">
    <property type="protein sequence ID" value="GAB1225022.1"/>
    <property type="molecule type" value="Genomic_DNA"/>
</dbReference>
<name>A0ABQ0DQH8_9EUKA</name>
<gene>
    <name evidence="2" type="ORF">ENUP19_0240G0017</name>
</gene>
<feature type="region of interest" description="Disordered" evidence="1">
    <location>
        <begin position="1"/>
        <end position="23"/>
    </location>
</feature>
<evidence type="ECO:0000313" key="3">
    <source>
        <dbReference type="Proteomes" id="UP001628156"/>
    </source>
</evidence>
<keyword evidence="3" id="KW-1185">Reference proteome</keyword>
<dbReference type="Proteomes" id="UP001628156">
    <property type="component" value="Unassembled WGS sequence"/>
</dbReference>
<protein>
    <submittedName>
        <fullName evidence="2">Uncharacterized protein</fullName>
    </submittedName>
</protein>
<comment type="caution">
    <text evidence="2">The sequence shown here is derived from an EMBL/GenBank/DDBJ whole genome shotgun (WGS) entry which is preliminary data.</text>
</comment>
<evidence type="ECO:0000256" key="1">
    <source>
        <dbReference type="SAM" id="MobiDB-lite"/>
    </source>
</evidence>
<reference evidence="2 3" key="1">
    <citation type="journal article" date="2019" name="PLoS Negl. Trop. Dis.">
        <title>Whole genome sequencing of Entamoeba nuttalli reveals mammalian host-related molecular signatures and a novel octapeptide-repeat surface protein.</title>
        <authorList>
            <person name="Tanaka M."/>
            <person name="Makiuchi T."/>
            <person name="Komiyama T."/>
            <person name="Shiina T."/>
            <person name="Osaki K."/>
            <person name="Tachibana H."/>
        </authorList>
    </citation>
    <scope>NUCLEOTIDE SEQUENCE [LARGE SCALE GENOMIC DNA]</scope>
    <source>
        <strain evidence="2 3">P19-061405</strain>
    </source>
</reference>
<feature type="compositionally biased region" description="Basic and acidic residues" evidence="1">
    <location>
        <begin position="14"/>
        <end position="23"/>
    </location>
</feature>
<sequence length="232" mass="27494">MGNNHSKTPSNNDTKNEIGSKTINKRECNPMLPKCKKSCKLSKDQKYLERDKAQKYLEDYNLLMKRINNFNNDFENKTFEEIEKEVQIIDSDAIRLANTFIHAHAVKDVFNNIDYEKTQENVRDIHIACTSTECNCIIHDNHERIESLRLKKMKERQMELKNNYMKHIDCFGELYSNKASQTLLDQCFYKVIEAIKSYLKFVYPNGGYEKEQEHILLELHQKYPNYTIYSIS</sequence>
<accession>A0ABQ0DQH8</accession>
<proteinExistence type="predicted"/>
<organism evidence="2 3">
    <name type="scientific">Entamoeba nuttalli</name>
    <dbReference type="NCBI Taxonomy" id="412467"/>
    <lineage>
        <taxon>Eukaryota</taxon>
        <taxon>Amoebozoa</taxon>
        <taxon>Evosea</taxon>
        <taxon>Archamoebae</taxon>
        <taxon>Mastigamoebida</taxon>
        <taxon>Entamoebidae</taxon>
        <taxon>Entamoeba</taxon>
    </lineage>
</organism>